<dbReference type="InterPro" id="IPR020904">
    <property type="entry name" value="Sc_DH/Rdtase_CS"/>
</dbReference>
<dbReference type="RefSeq" id="WP_386668927.1">
    <property type="nucleotide sequence ID" value="NZ_JBHLTG010000002.1"/>
</dbReference>
<dbReference type="Gene3D" id="3.40.50.720">
    <property type="entry name" value="NAD(P)-binding Rossmann-like Domain"/>
    <property type="match status" value="1"/>
</dbReference>
<dbReference type="GO" id="GO:0016491">
    <property type="term" value="F:oxidoreductase activity"/>
    <property type="evidence" value="ECO:0007669"/>
    <property type="project" value="UniProtKB-KW"/>
</dbReference>
<dbReference type="InterPro" id="IPR036291">
    <property type="entry name" value="NAD(P)-bd_dom_sf"/>
</dbReference>
<dbReference type="EMBL" id="JBHLTG010000002">
    <property type="protein sequence ID" value="MFC0678782.1"/>
    <property type="molecule type" value="Genomic_DNA"/>
</dbReference>
<proteinExistence type="inferred from homology"/>
<accession>A0ABV6RP75</accession>
<gene>
    <name evidence="3" type="ORF">ACFFGH_13110</name>
</gene>
<dbReference type="PROSITE" id="PS00061">
    <property type="entry name" value="ADH_SHORT"/>
    <property type="match status" value="1"/>
</dbReference>
<sequence>MPEPERRALVTGGAGGIGAAIAAVLAESGLVVTVADIRIDAARQVADRIGGFAIRLDLGNPDSVARAAAEAAGLSPTLDVLVNAAGIVDTTPTGVLDPATYRRVVDVNLNGMVEFTLALLPLLRRSGTARILNVGSVQGFRGAPDSLAYAISKGGVHNFTRALAADLAPHGVLVNALAPGFIDTPMAVLEDGSTEYETDWFQDVYVRHGRIPLRRPGRAEEVAAAARFFVSPENTYVTGQILAVDGGMVATF</sequence>
<dbReference type="PANTHER" id="PTHR42760:SF133">
    <property type="entry name" value="3-OXOACYL-[ACYL-CARRIER-PROTEIN] REDUCTASE"/>
    <property type="match status" value="1"/>
</dbReference>
<dbReference type="PRINTS" id="PR00080">
    <property type="entry name" value="SDRFAMILY"/>
</dbReference>
<name>A0ABV6RP75_9GAMM</name>
<organism evidence="3 4">
    <name type="scientific">Lysobacter korlensis</name>
    <dbReference type="NCBI Taxonomy" id="553636"/>
    <lineage>
        <taxon>Bacteria</taxon>
        <taxon>Pseudomonadati</taxon>
        <taxon>Pseudomonadota</taxon>
        <taxon>Gammaproteobacteria</taxon>
        <taxon>Lysobacterales</taxon>
        <taxon>Lysobacteraceae</taxon>
        <taxon>Lysobacter</taxon>
    </lineage>
</organism>
<keyword evidence="2 3" id="KW-0560">Oxidoreductase</keyword>
<evidence type="ECO:0000256" key="2">
    <source>
        <dbReference type="ARBA" id="ARBA00023002"/>
    </source>
</evidence>
<dbReference type="PRINTS" id="PR00081">
    <property type="entry name" value="GDHRDH"/>
</dbReference>
<keyword evidence="4" id="KW-1185">Reference proteome</keyword>
<evidence type="ECO:0000313" key="4">
    <source>
        <dbReference type="Proteomes" id="UP001589896"/>
    </source>
</evidence>
<dbReference type="Pfam" id="PF13561">
    <property type="entry name" value="adh_short_C2"/>
    <property type="match status" value="1"/>
</dbReference>
<dbReference type="SUPFAM" id="SSF51735">
    <property type="entry name" value="NAD(P)-binding Rossmann-fold domains"/>
    <property type="match status" value="1"/>
</dbReference>
<protein>
    <submittedName>
        <fullName evidence="3">SDR family NAD(P)-dependent oxidoreductase</fullName>
        <ecNumber evidence="3">1.1.1.-</ecNumber>
    </submittedName>
</protein>
<dbReference type="CDD" id="cd05233">
    <property type="entry name" value="SDR_c"/>
    <property type="match status" value="1"/>
</dbReference>
<dbReference type="EC" id="1.1.1.-" evidence="3"/>
<dbReference type="Proteomes" id="UP001589896">
    <property type="component" value="Unassembled WGS sequence"/>
</dbReference>
<comment type="similarity">
    <text evidence="1">Belongs to the short-chain dehydrogenases/reductases (SDR) family.</text>
</comment>
<evidence type="ECO:0000256" key="1">
    <source>
        <dbReference type="ARBA" id="ARBA00006484"/>
    </source>
</evidence>
<dbReference type="PANTHER" id="PTHR42760">
    <property type="entry name" value="SHORT-CHAIN DEHYDROGENASES/REDUCTASES FAMILY MEMBER"/>
    <property type="match status" value="1"/>
</dbReference>
<reference evidence="3 4" key="1">
    <citation type="submission" date="2024-09" db="EMBL/GenBank/DDBJ databases">
        <authorList>
            <person name="Sun Q."/>
            <person name="Mori K."/>
        </authorList>
    </citation>
    <scope>NUCLEOTIDE SEQUENCE [LARGE SCALE GENOMIC DNA]</scope>
    <source>
        <strain evidence="3 4">KCTC 23076</strain>
    </source>
</reference>
<comment type="caution">
    <text evidence="3">The sequence shown here is derived from an EMBL/GenBank/DDBJ whole genome shotgun (WGS) entry which is preliminary data.</text>
</comment>
<evidence type="ECO:0000313" key="3">
    <source>
        <dbReference type="EMBL" id="MFC0678782.1"/>
    </source>
</evidence>
<dbReference type="InterPro" id="IPR002347">
    <property type="entry name" value="SDR_fam"/>
</dbReference>